<sequence>MKMIENEYKTHKFLKYTDKFLLLLFIIIYSFYGSYDAYAKQNNLSTRKHVLAISDFYGIKEIGFFIRDTISKDLIYSDNFKIVSSFKENKKKIGADSVGYIISGEINRESDNIYNINYQLIDLINKITIDNVSFSGSKAEISNIAHLISDRIFRKITGEKGIFSTKIASVLHKNETEIFELVISDYNYKNQQIALRSKEPIISLAWSPDGSKIAYSSFESGRPIIYIHNISTGERKIMADYNGSNSSPTWSPDGLKIAATLTKNGLSQIYIIDVNSKNIHPFISSYSSDTEAVFTKDGKSMIFNSDRSGTYQIYKSDINGLKVKRITFNGEYNGSPKISPDSSKLLYVKNKDDTFHIAYLNMILNTELVITDGDNDCSPCFSPNGNEIIYISNKNNYRAIEKVNLIDGSSNQIYIDADSSIIEIAWGPFIE</sequence>
<evidence type="ECO:0000313" key="4">
    <source>
        <dbReference type="Proteomes" id="UP000011541"/>
    </source>
</evidence>
<dbReference type="InterPro" id="IPR011042">
    <property type="entry name" value="6-blade_b-propeller_TolB-like"/>
</dbReference>
<organism evidence="3 4">
    <name type="scientific">Candidatus Kinetoplastidibacterium stringomonadis TCC290E</name>
    <dbReference type="NCBI Taxonomy" id="1208920"/>
    <lineage>
        <taxon>Bacteria</taxon>
        <taxon>Pseudomonadati</taxon>
        <taxon>Pseudomonadota</taxon>
        <taxon>Betaproteobacteria</taxon>
        <taxon>Candidatus Kinetoplastidibacterium</taxon>
    </lineage>
</organism>
<dbReference type="Pfam" id="PF07676">
    <property type="entry name" value="PD40"/>
    <property type="match status" value="4"/>
</dbReference>
<dbReference type="Proteomes" id="UP000011541">
    <property type="component" value="Chromosome"/>
</dbReference>
<evidence type="ECO:0000313" key="3">
    <source>
        <dbReference type="EMBL" id="AGF48567.1"/>
    </source>
</evidence>
<dbReference type="PANTHER" id="PTHR36842:SF1">
    <property type="entry name" value="PROTEIN TOLB"/>
    <property type="match status" value="1"/>
</dbReference>
<dbReference type="EMBL" id="CP003805">
    <property type="protein sequence ID" value="AGF48567.1"/>
    <property type="molecule type" value="Genomic_DNA"/>
</dbReference>
<dbReference type="PANTHER" id="PTHR36842">
    <property type="entry name" value="PROTEIN TOLB HOMOLOG"/>
    <property type="match status" value="1"/>
</dbReference>
<name>M1LSN9_9PROT</name>
<evidence type="ECO:0000256" key="2">
    <source>
        <dbReference type="SAM" id="Phobius"/>
    </source>
</evidence>
<dbReference type="SUPFAM" id="SSF52964">
    <property type="entry name" value="TolB, N-terminal domain"/>
    <property type="match status" value="1"/>
</dbReference>
<feature type="transmembrane region" description="Helical" evidence="2">
    <location>
        <begin position="20"/>
        <end position="38"/>
    </location>
</feature>
<comment type="similarity">
    <text evidence="1">Belongs to the TolB family.</text>
</comment>
<dbReference type="HOGENOM" id="CLU_047123_0_0_4"/>
<dbReference type="Gene3D" id="3.40.50.10070">
    <property type="entry name" value="TolB, N-terminal domain"/>
    <property type="match status" value="1"/>
</dbReference>
<dbReference type="eggNOG" id="COG0823">
    <property type="taxonomic scope" value="Bacteria"/>
</dbReference>
<evidence type="ECO:0000256" key="1">
    <source>
        <dbReference type="ARBA" id="ARBA00009820"/>
    </source>
</evidence>
<dbReference type="PATRIC" id="fig|1208920.3.peg.563"/>
<dbReference type="SUPFAM" id="SSF69304">
    <property type="entry name" value="Tricorn protease N-terminal domain"/>
    <property type="match status" value="1"/>
</dbReference>
<dbReference type="RefSeq" id="WP_015397252.1">
    <property type="nucleotide sequence ID" value="NC_020299.1"/>
</dbReference>
<keyword evidence="4" id="KW-1185">Reference proteome</keyword>
<reference evidence="3 4" key="1">
    <citation type="journal article" date="2013" name="Genome Biol. Evol.">
        <title>Genome evolution and phylogenomic analysis of candidatus kinetoplastibacterium, the betaproteobacterial endosymbionts of strigomonas and angomonas.</title>
        <authorList>
            <person name="Alves J.M."/>
            <person name="Serrano M.G."/>
            <person name="Maia da Silva F."/>
            <person name="Voegtly L.J."/>
            <person name="Matveyev A.V."/>
            <person name="Teixeira M.M."/>
            <person name="Camargo E.P."/>
            <person name="Buck G.A."/>
        </authorList>
    </citation>
    <scope>NUCLEOTIDE SEQUENCE [LARGE SCALE GENOMIC DNA]</scope>
    <source>
        <strain evidence="3 4">TCC290E</strain>
    </source>
</reference>
<dbReference type="STRING" id="1208920.CONE_0007"/>
<accession>M1LSN9</accession>
<proteinExistence type="inferred from homology"/>
<gene>
    <name evidence="3" type="ORF">CONE_0007</name>
</gene>
<dbReference type="InterPro" id="IPR011659">
    <property type="entry name" value="WD40"/>
</dbReference>
<keyword evidence="2" id="KW-1133">Transmembrane helix</keyword>
<keyword evidence="2" id="KW-0472">Membrane</keyword>
<protein>
    <submittedName>
        <fullName evidence="3">TolB protein</fullName>
    </submittedName>
</protein>
<dbReference type="Gene3D" id="2.120.10.30">
    <property type="entry name" value="TolB, C-terminal domain"/>
    <property type="match status" value="1"/>
</dbReference>
<dbReference type="KEGG" id="kon:CONE_0007"/>
<dbReference type="AlphaFoldDB" id="M1LSN9"/>
<keyword evidence="2" id="KW-0812">Transmembrane</keyword>